<dbReference type="InterPro" id="IPR036526">
    <property type="entry name" value="C-N_Hydrolase_sf"/>
</dbReference>
<evidence type="ECO:0000313" key="3">
    <source>
        <dbReference type="Proteomes" id="UP001466933"/>
    </source>
</evidence>
<comment type="caution">
    <text evidence="2">The sequence shown here is derived from an EMBL/GenBank/DDBJ whole genome shotgun (WGS) entry which is preliminary data.</text>
</comment>
<keyword evidence="3" id="KW-1185">Reference proteome</keyword>
<proteinExistence type="predicted"/>
<dbReference type="EMBL" id="JBCPYA010000020">
    <property type="protein sequence ID" value="MEN2474794.1"/>
    <property type="molecule type" value="Genomic_DNA"/>
</dbReference>
<dbReference type="PANTHER" id="PTHR23088:SF27">
    <property type="entry name" value="DEAMINATED GLUTATHIONE AMIDASE"/>
    <property type="match status" value="1"/>
</dbReference>
<evidence type="ECO:0000259" key="1">
    <source>
        <dbReference type="PROSITE" id="PS50263"/>
    </source>
</evidence>
<dbReference type="Gene3D" id="3.60.110.10">
    <property type="entry name" value="Carbon-nitrogen hydrolase"/>
    <property type="match status" value="1"/>
</dbReference>
<gene>
    <name evidence="2" type="ORF">VOI36_33285</name>
</gene>
<feature type="domain" description="CN hydrolase" evidence="1">
    <location>
        <begin position="1"/>
        <end position="245"/>
    </location>
</feature>
<dbReference type="PANTHER" id="PTHR23088">
    <property type="entry name" value="NITRILASE-RELATED"/>
    <property type="match status" value="1"/>
</dbReference>
<accession>A0ABU9WSR9</accession>
<sequence>MKVSVAQLYSDLNVTNNLNKIIRQMREAASEGSRVVAFPEAAMAMDLNASAAQLQALANERTGDFLGEIGVVAKALHLDVFVGVYEATDESRPSNDIVHVTCQGTVAGRYEKLHLYDAFGFKESDKVRPGTPKPDGAELYQPEIDGLKFGLMNCYDLRFPELARLYVQRGADVLVYSAGWVAGNHKEMHWSTLLQARAIENTCYVMASDQPPSRSIGLSRTIDPLGLVLAGVATTEGVATTDITRERLDEAREALPSLRHRRYRVFA</sequence>
<dbReference type="InterPro" id="IPR003010">
    <property type="entry name" value="C-N_Hydrolase"/>
</dbReference>
<dbReference type="GO" id="GO:0016787">
    <property type="term" value="F:hydrolase activity"/>
    <property type="evidence" value="ECO:0007669"/>
    <property type="project" value="UniProtKB-KW"/>
</dbReference>
<keyword evidence="2" id="KW-0378">Hydrolase</keyword>
<dbReference type="Pfam" id="PF00795">
    <property type="entry name" value="CN_hydrolase"/>
    <property type="match status" value="1"/>
</dbReference>
<dbReference type="RefSeq" id="WP_343494908.1">
    <property type="nucleotide sequence ID" value="NZ_JBCPYA010000020.1"/>
</dbReference>
<organism evidence="2 3">
    <name type="scientific">Burkholderia theae</name>
    <dbReference type="NCBI Taxonomy" id="3143496"/>
    <lineage>
        <taxon>Bacteria</taxon>
        <taxon>Pseudomonadati</taxon>
        <taxon>Pseudomonadota</taxon>
        <taxon>Betaproteobacteria</taxon>
        <taxon>Burkholderiales</taxon>
        <taxon>Burkholderiaceae</taxon>
        <taxon>Burkholderia</taxon>
    </lineage>
</organism>
<dbReference type="PROSITE" id="PS50263">
    <property type="entry name" value="CN_HYDROLASE"/>
    <property type="match status" value="1"/>
</dbReference>
<evidence type="ECO:0000313" key="2">
    <source>
        <dbReference type="EMBL" id="MEN2474794.1"/>
    </source>
</evidence>
<protein>
    <submittedName>
        <fullName evidence="2">Nitrilase-related carbon-nitrogen hydrolase</fullName>
    </submittedName>
</protein>
<dbReference type="SUPFAM" id="SSF56317">
    <property type="entry name" value="Carbon-nitrogen hydrolase"/>
    <property type="match status" value="1"/>
</dbReference>
<name>A0ABU9WSR9_9BURK</name>
<dbReference type="Proteomes" id="UP001466933">
    <property type="component" value="Unassembled WGS sequence"/>
</dbReference>
<reference evidence="2 3" key="1">
    <citation type="submission" date="2024-05" db="EMBL/GenBank/DDBJ databases">
        <title>Burkholderia sp. Nov. a novel bacteria isolated from rhizosphere soil of Camellia sinensis.</title>
        <authorList>
            <person name="Dong Y."/>
        </authorList>
    </citation>
    <scope>NUCLEOTIDE SEQUENCE [LARGE SCALE GENOMIC DNA]</scope>
    <source>
        <strain evidence="2 3">GS2Y</strain>
    </source>
</reference>